<dbReference type="Proteomes" id="UP001054945">
    <property type="component" value="Unassembled WGS sequence"/>
</dbReference>
<gene>
    <name evidence="2" type="ORF">CEXT_124151</name>
</gene>
<reference evidence="2 3" key="1">
    <citation type="submission" date="2021-06" db="EMBL/GenBank/DDBJ databases">
        <title>Caerostris extrusa draft genome.</title>
        <authorList>
            <person name="Kono N."/>
            <person name="Arakawa K."/>
        </authorList>
    </citation>
    <scope>NUCLEOTIDE SEQUENCE [LARGE SCALE GENOMIC DNA]</scope>
</reference>
<evidence type="ECO:0000313" key="2">
    <source>
        <dbReference type="EMBL" id="GIX72398.1"/>
    </source>
</evidence>
<protein>
    <submittedName>
        <fullName evidence="2">Uncharacterized protein</fullName>
    </submittedName>
</protein>
<keyword evidence="3" id="KW-1185">Reference proteome</keyword>
<comment type="caution">
    <text evidence="2">The sequence shown here is derived from an EMBL/GenBank/DDBJ whole genome shotgun (WGS) entry which is preliminary data.</text>
</comment>
<proteinExistence type="predicted"/>
<evidence type="ECO:0000256" key="1">
    <source>
        <dbReference type="SAM" id="MobiDB-lite"/>
    </source>
</evidence>
<evidence type="ECO:0000313" key="3">
    <source>
        <dbReference type="Proteomes" id="UP001054945"/>
    </source>
</evidence>
<feature type="compositionally biased region" description="Gly residues" evidence="1">
    <location>
        <begin position="56"/>
        <end position="66"/>
    </location>
</feature>
<accession>A0AAV4MJ97</accession>
<dbReference type="AlphaFoldDB" id="A0AAV4MJ97"/>
<sequence>MAAVVVYEAYDRGTDSVINQQRHQAPILWGLQYINNPPLRPYPTLFSNFSSRHCRGGAGDSGGGGKVDNTRATRERGNFAPGPRVSEWSECVVCVPFKWKSSPC</sequence>
<dbReference type="EMBL" id="BPLR01019844">
    <property type="protein sequence ID" value="GIX72398.1"/>
    <property type="molecule type" value="Genomic_DNA"/>
</dbReference>
<name>A0AAV4MJ97_CAEEX</name>
<feature type="region of interest" description="Disordered" evidence="1">
    <location>
        <begin position="56"/>
        <end position="81"/>
    </location>
</feature>
<organism evidence="2 3">
    <name type="scientific">Caerostris extrusa</name>
    <name type="common">Bark spider</name>
    <name type="synonym">Caerostris bankana</name>
    <dbReference type="NCBI Taxonomy" id="172846"/>
    <lineage>
        <taxon>Eukaryota</taxon>
        <taxon>Metazoa</taxon>
        <taxon>Ecdysozoa</taxon>
        <taxon>Arthropoda</taxon>
        <taxon>Chelicerata</taxon>
        <taxon>Arachnida</taxon>
        <taxon>Araneae</taxon>
        <taxon>Araneomorphae</taxon>
        <taxon>Entelegynae</taxon>
        <taxon>Araneoidea</taxon>
        <taxon>Araneidae</taxon>
        <taxon>Caerostris</taxon>
    </lineage>
</organism>
<feature type="compositionally biased region" description="Basic and acidic residues" evidence="1">
    <location>
        <begin position="68"/>
        <end position="77"/>
    </location>
</feature>